<gene>
    <name evidence="1" type="ORF">SMN809_LOCUS84718</name>
</gene>
<protein>
    <submittedName>
        <fullName evidence="1">Uncharacterized protein</fullName>
    </submittedName>
</protein>
<dbReference type="EMBL" id="CAJOBI010361226">
    <property type="protein sequence ID" value="CAF5226282.1"/>
    <property type="molecule type" value="Genomic_DNA"/>
</dbReference>
<evidence type="ECO:0000313" key="1">
    <source>
        <dbReference type="EMBL" id="CAF5226282.1"/>
    </source>
</evidence>
<accession>A0A8S3K9D9</accession>
<feature type="non-terminal residue" evidence="1">
    <location>
        <position position="1"/>
    </location>
</feature>
<sequence>IQKVNGWFFITFHGWDGPNNKAARGIARTRDFVNYDVAGYDLPNDALFSSLDCNGWNITWNPKSLCVGGGEGSMVKSGDYYYHLIEAPDGTLNCDVTLDEQNWVLGLLRSPTLSARSGEWEQIHYNPAFKPAKKYGCGLQYHRIFRDGDDFFFS</sequence>
<organism evidence="1 2">
    <name type="scientific">Rotaria magnacalcarata</name>
    <dbReference type="NCBI Taxonomy" id="392030"/>
    <lineage>
        <taxon>Eukaryota</taxon>
        <taxon>Metazoa</taxon>
        <taxon>Spiralia</taxon>
        <taxon>Gnathifera</taxon>
        <taxon>Rotifera</taxon>
        <taxon>Eurotatoria</taxon>
        <taxon>Bdelloidea</taxon>
        <taxon>Philodinida</taxon>
        <taxon>Philodinidae</taxon>
        <taxon>Rotaria</taxon>
    </lineage>
</organism>
<reference evidence="1" key="1">
    <citation type="submission" date="2021-02" db="EMBL/GenBank/DDBJ databases">
        <authorList>
            <person name="Nowell W R."/>
        </authorList>
    </citation>
    <scope>NUCLEOTIDE SEQUENCE</scope>
</reference>
<comment type="caution">
    <text evidence="1">The sequence shown here is derived from an EMBL/GenBank/DDBJ whole genome shotgun (WGS) entry which is preliminary data.</text>
</comment>
<name>A0A8S3K9D9_9BILA</name>
<feature type="non-terminal residue" evidence="1">
    <location>
        <position position="154"/>
    </location>
</feature>
<evidence type="ECO:0000313" key="2">
    <source>
        <dbReference type="Proteomes" id="UP000676336"/>
    </source>
</evidence>
<dbReference type="AlphaFoldDB" id="A0A8S3K9D9"/>
<proteinExistence type="predicted"/>
<dbReference type="Proteomes" id="UP000676336">
    <property type="component" value="Unassembled WGS sequence"/>
</dbReference>